<keyword evidence="2" id="KW-0472">Membrane</keyword>
<organism evidence="3 4">
    <name type="scientific">Penicillium nordicum</name>
    <dbReference type="NCBI Taxonomy" id="229535"/>
    <lineage>
        <taxon>Eukaryota</taxon>
        <taxon>Fungi</taxon>
        <taxon>Dikarya</taxon>
        <taxon>Ascomycota</taxon>
        <taxon>Pezizomycotina</taxon>
        <taxon>Eurotiomycetes</taxon>
        <taxon>Eurotiomycetidae</taxon>
        <taxon>Eurotiales</taxon>
        <taxon>Aspergillaceae</taxon>
        <taxon>Penicillium</taxon>
    </lineage>
</organism>
<accession>A0A0M8P294</accession>
<proteinExistence type="predicted"/>
<sequence length="76" mass="8650">MPPNTSYQPPREEETNPQSHLGSREIISWPWVRSHDLIALIFLVFSLLSLLLFPFSSTIIDIDQLSSAVSQKTLHC</sequence>
<feature type="transmembrane region" description="Helical" evidence="2">
    <location>
        <begin position="37"/>
        <end position="55"/>
    </location>
</feature>
<feature type="region of interest" description="Disordered" evidence="1">
    <location>
        <begin position="1"/>
        <end position="21"/>
    </location>
</feature>
<gene>
    <name evidence="3" type="ORF">ACN38_g5147</name>
</gene>
<dbReference type="EMBL" id="LHQQ01000070">
    <property type="protein sequence ID" value="KOS43976.1"/>
    <property type="molecule type" value="Genomic_DNA"/>
</dbReference>
<keyword evidence="2" id="KW-1133">Transmembrane helix</keyword>
<reference evidence="3 4" key="1">
    <citation type="submission" date="2015-08" db="EMBL/GenBank/DDBJ databases">
        <title>Genome sequencing of Penicillium nordicum.</title>
        <authorList>
            <person name="Nguyen H.D."/>
            <person name="Seifert K.A."/>
        </authorList>
    </citation>
    <scope>NUCLEOTIDE SEQUENCE [LARGE SCALE GENOMIC DNA]</scope>
    <source>
        <strain evidence="3 4">DAOMC 185683</strain>
    </source>
</reference>
<keyword evidence="4" id="KW-1185">Reference proteome</keyword>
<evidence type="ECO:0000256" key="2">
    <source>
        <dbReference type="SAM" id="Phobius"/>
    </source>
</evidence>
<evidence type="ECO:0000313" key="3">
    <source>
        <dbReference type="EMBL" id="KOS43976.1"/>
    </source>
</evidence>
<comment type="caution">
    <text evidence="3">The sequence shown here is derived from an EMBL/GenBank/DDBJ whole genome shotgun (WGS) entry which is preliminary data.</text>
</comment>
<evidence type="ECO:0000256" key="1">
    <source>
        <dbReference type="SAM" id="MobiDB-lite"/>
    </source>
</evidence>
<keyword evidence="2" id="KW-0812">Transmembrane</keyword>
<name>A0A0M8P294_9EURO</name>
<dbReference type="AlphaFoldDB" id="A0A0M8P294"/>
<dbReference type="Proteomes" id="UP000037696">
    <property type="component" value="Unassembled WGS sequence"/>
</dbReference>
<protein>
    <submittedName>
        <fullName evidence="3">Uncharacterized protein</fullName>
    </submittedName>
</protein>
<evidence type="ECO:0000313" key="4">
    <source>
        <dbReference type="Proteomes" id="UP000037696"/>
    </source>
</evidence>